<comment type="caution">
    <text evidence="8">The sequence shown here is derived from an EMBL/GenBank/DDBJ whole genome shotgun (WGS) entry which is preliminary data.</text>
</comment>
<dbReference type="GeneID" id="43603041"/>
<evidence type="ECO:0000256" key="3">
    <source>
        <dbReference type="ARBA" id="ARBA00022617"/>
    </source>
</evidence>
<keyword evidence="7" id="KW-0503">Monooxygenase</keyword>
<keyword evidence="4" id="KW-0479">Metal-binding</keyword>
<dbReference type="OrthoDB" id="1470350at2759"/>
<dbReference type="InterPro" id="IPR036396">
    <property type="entry name" value="Cyt_P450_sf"/>
</dbReference>
<accession>A0A370TAK7</accession>
<dbReference type="RefSeq" id="XP_031865223.1">
    <property type="nucleotide sequence ID" value="XM_032018815.1"/>
</dbReference>
<proteinExistence type="inferred from homology"/>
<dbReference type="InterPro" id="IPR050121">
    <property type="entry name" value="Cytochrome_P450_monoxygenase"/>
</dbReference>
<comment type="similarity">
    <text evidence="2">Belongs to the cytochrome P450 family.</text>
</comment>
<protein>
    <recommendedName>
        <fullName evidence="10">Cytochrome P450</fullName>
    </recommendedName>
</protein>
<evidence type="ECO:0008006" key="10">
    <source>
        <dbReference type="Google" id="ProtNLM"/>
    </source>
</evidence>
<keyword evidence="3" id="KW-0349">Heme</keyword>
<dbReference type="InterPro" id="IPR001128">
    <property type="entry name" value="Cyt_P450"/>
</dbReference>
<evidence type="ECO:0000256" key="6">
    <source>
        <dbReference type="ARBA" id="ARBA00023004"/>
    </source>
</evidence>
<dbReference type="EMBL" id="NPIC01000014">
    <property type="protein sequence ID" value="RDL30847.1"/>
    <property type="molecule type" value="Genomic_DNA"/>
</dbReference>
<evidence type="ECO:0000313" key="9">
    <source>
        <dbReference type="Proteomes" id="UP000254866"/>
    </source>
</evidence>
<evidence type="ECO:0000256" key="4">
    <source>
        <dbReference type="ARBA" id="ARBA00022723"/>
    </source>
</evidence>
<organism evidence="8 9">
    <name type="scientific">Venustampulla echinocandica</name>
    <dbReference type="NCBI Taxonomy" id="2656787"/>
    <lineage>
        <taxon>Eukaryota</taxon>
        <taxon>Fungi</taxon>
        <taxon>Dikarya</taxon>
        <taxon>Ascomycota</taxon>
        <taxon>Pezizomycotina</taxon>
        <taxon>Leotiomycetes</taxon>
        <taxon>Helotiales</taxon>
        <taxon>Pleuroascaceae</taxon>
        <taxon>Venustampulla</taxon>
    </lineage>
</organism>
<dbReference type="GO" id="GO:0004497">
    <property type="term" value="F:monooxygenase activity"/>
    <property type="evidence" value="ECO:0007669"/>
    <property type="project" value="UniProtKB-KW"/>
</dbReference>
<dbReference type="Pfam" id="PF00067">
    <property type="entry name" value="p450"/>
    <property type="match status" value="1"/>
</dbReference>
<evidence type="ECO:0000256" key="5">
    <source>
        <dbReference type="ARBA" id="ARBA00023002"/>
    </source>
</evidence>
<sequence length="371" mass="41968">MPLINDILPKVSLWKSSPSQLTEMPLVAAVLSKAFMYKSSLPTFLFTEGFLWMALKATISALILKLIITCVYRIFFHPFAKYPGPWTAKVSDFYAAYHNGKGQFHIQTKIGHRKYGPVFRQGPNKLVFNSPQALHDIYSSKEVLKSFAYETFVPGPGQYNIFTVIDSTAHRHKSKMLSKAFSDRTMKEFEPTMLYHIDLFVKNLMSCCDERGSTWSIPINMTKRSGYLQYDVMGKFGFGSSFDMQTKSDNHFLMDAVEAICLRGGIYSQYPKLARLPIDKFMAFSKIAEMRTKYSNLVTRLVKARVAAPKNFQPDIFKFLVDATNAETGKGFTEAELWADSRFLLIAGADTSKTLRQDRTTPQSGIVSGTV</sequence>
<comment type="cofactor">
    <cofactor evidence="1">
        <name>heme</name>
        <dbReference type="ChEBI" id="CHEBI:30413"/>
    </cofactor>
</comment>
<dbReference type="STRING" id="2656787.A0A370TAK7"/>
<keyword evidence="6" id="KW-0408">Iron</keyword>
<dbReference type="Proteomes" id="UP000254866">
    <property type="component" value="Unassembled WGS sequence"/>
</dbReference>
<gene>
    <name evidence="8" type="ORF">BP5553_10192</name>
</gene>
<evidence type="ECO:0000256" key="1">
    <source>
        <dbReference type="ARBA" id="ARBA00001971"/>
    </source>
</evidence>
<evidence type="ECO:0000313" key="8">
    <source>
        <dbReference type="EMBL" id="RDL30847.1"/>
    </source>
</evidence>
<keyword evidence="5" id="KW-0560">Oxidoreductase</keyword>
<dbReference type="AlphaFoldDB" id="A0A370TAK7"/>
<evidence type="ECO:0000256" key="2">
    <source>
        <dbReference type="ARBA" id="ARBA00010617"/>
    </source>
</evidence>
<dbReference type="SUPFAM" id="SSF48264">
    <property type="entry name" value="Cytochrome P450"/>
    <property type="match status" value="1"/>
</dbReference>
<dbReference type="GO" id="GO:0020037">
    <property type="term" value="F:heme binding"/>
    <property type="evidence" value="ECO:0007669"/>
    <property type="project" value="InterPro"/>
</dbReference>
<dbReference type="PANTHER" id="PTHR24305:SF237">
    <property type="entry name" value="CYTOCHROME P450 MONOOXYGENASE ATNE-RELATED"/>
    <property type="match status" value="1"/>
</dbReference>
<dbReference type="Gene3D" id="1.10.630.10">
    <property type="entry name" value="Cytochrome P450"/>
    <property type="match status" value="1"/>
</dbReference>
<evidence type="ECO:0000256" key="7">
    <source>
        <dbReference type="ARBA" id="ARBA00023033"/>
    </source>
</evidence>
<dbReference type="PANTHER" id="PTHR24305">
    <property type="entry name" value="CYTOCHROME P450"/>
    <property type="match status" value="1"/>
</dbReference>
<reference evidence="8 9" key="1">
    <citation type="journal article" date="2018" name="IMA Fungus">
        <title>IMA Genome-F 9: Draft genome sequence of Annulohypoxylon stygium, Aspergillus mulundensis, Berkeleyomyces basicola (syn. Thielaviopsis basicola), Ceratocystis smalleyi, two Cercospora beticola strains, Coleophoma cylindrospora, Fusarium fracticaudum, Phialophora cf. hyalina, and Morchella septimelata.</title>
        <authorList>
            <person name="Wingfield B.D."/>
            <person name="Bills G.F."/>
            <person name="Dong Y."/>
            <person name="Huang W."/>
            <person name="Nel W.J."/>
            <person name="Swalarsk-Parry B.S."/>
            <person name="Vaghefi N."/>
            <person name="Wilken P.M."/>
            <person name="An Z."/>
            <person name="de Beer Z.W."/>
            <person name="De Vos L."/>
            <person name="Chen L."/>
            <person name="Duong T.A."/>
            <person name="Gao Y."/>
            <person name="Hammerbacher A."/>
            <person name="Kikkert J.R."/>
            <person name="Li Y."/>
            <person name="Li H."/>
            <person name="Li K."/>
            <person name="Li Q."/>
            <person name="Liu X."/>
            <person name="Ma X."/>
            <person name="Naidoo K."/>
            <person name="Pethybridge S.J."/>
            <person name="Sun J."/>
            <person name="Steenkamp E.T."/>
            <person name="van der Nest M.A."/>
            <person name="van Wyk S."/>
            <person name="Wingfield M.J."/>
            <person name="Xiong C."/>
            <person name="Yue Q."/>
            <person name="Zhang X."/>
        </authorList>
    </citation>
    <scope>NUCLEOTIDE SEQUENCE [LARGE SCALE GENOMIC DNA]</scope>
    <source>
        <strain evidence="8 9">BP 5553</strain>
    </source>
</reference>
<name>A0A370TAK7_9HELO</name>
<dbReference type="GO" id="GO:0005506">
    <property type="term" value="F:iron ion binding"/>
    <property type="evidence" value="ECO:0007669"/>
    <property type="project" value="InterPro"/>
</dbReference>
<keyword evidence="9" id="KW-1185">Reference proteome</keyword>
<dbReference type="GO" id="GO:0016705">
    <property type="term" value="F:oxidoreductase activity, acting on paired donors, with incorporation or reduction of molecular oxygen"/>
    <property type="evidence" value="ECO:0007669"/>
    <property type="project" value="InterPro"/>
</dbReference>